<dbReference type="NCBIfam" id="NF000996">
    <property type="entry name" value="PRK00105.1"/>
    <property type="match status" value="1"/>
</dbReference>
<comment type="function">
    <text evidence="1 11">Catalyzes the synthesis of alpha-ribazole-5'-phosphate from nicotinate mononucleotide (NAMN) and 5,6-dimethylbenzimidazole (DMB).</text>
</comment>
<evidence type="ECO:0000256" key="4">
    <source>
        <dbReference type="ARBA" id="ARBA00011991"/>
    </source>
</evidence>
<evidence type="ECO:0000313" key="13">
    <source>
        <dbReference type="Proteomes" id="UP000177876"/>
    </source>
</evidence>
<accession>A0A1F2WQ31</accession>
<keyword evidence="8 11" id="KW-0808">Transferase</keyword>
<evidence type="ECO:0000256" key="9">
    <source>
        <dbReference type="ARBA" id="ARBA00030686"/>
    </source>
</evidence>
<dbReference type="NCBIfam" id="TIGR03160">
    <property type="entry name" value="cobT_DBIPRT"/>
    <property type="match status" value="1"/>
</dbReference>
<proteinExistence type="inferred from homology"/>
<feature type="active site" description="Proton acceptor" evidence="11">
    <location>
        <position position="317"/>
    </location>
</feature>
<dbReference type="Gene3D" id="3.40.50.10210">
    <property type="match status" value="1"/>
</dbReference>
<dbReference type="InterPro" id="IPR023195">
    <property type="entry name" value="Nict_dMeBzImd_PRibTrfase_N"/>
</dbReference>
<evidence type="ECO:0000256" key="3">
    <source>
        <dbReference type="ARBA" id="ARBA00007110"/>
    </source>
</evidence>
<evidence type="ECO:0000256" key="8">
    <source>
        <dbReference type="ARBA" id="ARBA00022679"/>
    </source>
</evidence>
<dbReference type="EMBL" id="MELK01000019">
    <property type="protein sequence ID" value="OFW58988.1"/>
    <property type="molecule type" value="Genomic_DNA"/>
</dbReference>
<dbReference type="Gene3D" id="1.10.1610.10">
    <property type="match status" value="1"/>
</dbReference>
<dbReference type="SUPFAM" id="SSF52733">
    <property type="entry name" value="Nicotinate mononucleotide:5,6-dimethylbenzimidazole phosphoribosyltransferase (CobT)"/>
    <property type="match status" value="1"/>
</dbReference>
<comment type="caution">
    <text evidence="12">The sequence shown here is derived from an EMBL/GenBank/DDBJ whole genome shotgun (WGS) entry which is preliminary data.</text>
</comment>
<dbReference type="STRING" id="1797197.A2Y75_00430"/>
<reference evidence="12 13" key="1">
    <citation type="journal article" date="2016" name="Nat. Commun.">
        <title>Thousands of microbial genomes shed light on interconnected biogeochemical processes in an aquifer system.</title>
        <authorList>
            <person name="Anantharaman K."/>
            <person name="Brown C.T."/>
            <person name="Hug L.A."/>
            <person name="Sharon I."/>
            <person name="Castelle C.J."/>
            <person name="Probst A.J."/>
            <person name="Thomas B.C."/>
            <person name="Singh A."/>
            <person name="Wilkins M.J."/>
            <person name="Karaoz U."/>
            <person name="Brodie E.L."/>
            <person name="Williams K.H."/>
            <person name="Hubbard S.S."/>
            <person name="Banfield J.F."/>
        </authorList>
    </citation>
    <scope>NUCLEOTIDE SEQUENCE [LARGE SCALE GENOMIC DNA]</scope>
</reference>
<evidence type="ECO:0000256" key="11">
    <source>
        <dbReference type="HAMAP-Rule" id="MF_00230"/>
    </source>
</evidence>
<evidence type="ECO:0000313" key="12">
    <source>
        <dbReference type="EMBL" id="OFW58988.1"/>
    </source>
</evidence>
<dbReference type="CDD" id="cd02439">
    <property type="entry name" value="DMB-PRT_CobT"/>
    <property type="match status" value="1"/>
</dbReference>
<gene>
    <name evidence="11" type="primary">cobT</name>
    <name evidence="12" type="ORF">A2Y75_00430</name>
</gene>
<comment type="catalytic activity">
    <reaction evidence="10 11">
        <text>5,6-dimethylbenzimidazole + nicotinate beta-D-ribonucleotide = alpha-ribazole 5'-phosphate + nicotinate + H(+)</text>
        <dbReference type="Rhea" id="RHEA:11196"/>
        <dbReference type="ChEBI" id="CHEBI:15378"/>
        <dbReference type="ChEBI" id="CHEBI:15890"/>
        <dbReference type="ChEBI" id="CHEBI:32544"/>
        <dbReference type="ChEBI" id="CHEBI:57502"/>
        <dbReference type="ChEBI" id="CHEBI:57918"/>
        <dbReference type="EC" id="2.4.2.21"/>
    </reaction>
</comment>
<dbReference type="AlphaFoldDB" id="A0A1F2WQ31"/>
<evidence type="ECO:0000256" key="7">
    <source>
        <dbReference type="ARBA" id="ARBA00022676"/>
    </source>
</evidence>
<sequence>MGKLDETLQRIGKLDAEAMAAAAERQDRLSKPKGALGVLEIISIKVAGILGEPIPEPGAKTVIVMAADHGVVEEGVSLYPAEVTAQMVHNFLSGGAAINVLSRHVGANVTVVDVGVASDLAGEGLVVKKIAPGTANMALGPAMSREQAVAAIEAGIEVAEAEISHGARFLATGDMGIGNTTAASAITACLSGLDPLEVTGRGTGIDDAGLDLKRRVISEALRVNCPDKNDALDVLAKVGGLEIAGIAGVILAAAAAKCPVVIDGFISAAGALVAAGLHEGAPAFMIASHLSVERGHGVILERLGLCPIIHAEMRLGEGTGAALAFSFIDAALKVLREMATFDEAGVSGPEDALEKTQC</sequence>
<evidence type="ECO:0000256" key="10">
    <source>
        <dbReference type="ARBA" id="ARBA00047340"/>
    </source>
</evidence>
<keyword evidence="6 11" id="KW-0169">Cobalamin biosynthesis</keyword>
<organism evidence="12 13">
    <name type="scientific">Candidatus Solincola sediminis</name>
    <dbReference type="NCBI Taxonomy" id="1797199"/>
    <lineage>
        <taxon>Bacteria</taxon>
        <taxon>Bacillati</taxon>
        <taxon>Actinomycetota</taxon>
        <taxon>Candidatus Geothermincolia</taxon>
        <taxon>Candidatus Geothermincolales</taxon>
        <taxon>Candidatus Geothermincolaceae</taxon>
        <taxon>Candidatus Solincola</taxon>
    </lineage>
</organism>
<dbReference type="InterPro" id="IPR017846">
    <property type="entry name" value="Nict_dMeBzImd_PRibTrfase_bact"/>
</dbReference>
<comment type="similarity">
    <text evidence="3 11">Belongs to the CobT family.</text>
</comment>
<dbReference type="Proteomes" id="UP000177876">
    <property type="component" value="Unassembled WGS sequence"/>
</dbReference>
<dbReference type="GO" id="GO:0008939">
    <property type="term" value="F:nicotinate-nucleotide-dimethylbenzimidazole phosphoribosyltransferase activity"/>
    <property type="evidence" value="ECO:0007669"/>
    <property type="project" value="UniProtKB-UniRule"/>
</dbReference>
<evidence type="ECO:0000256" key="2">
    <source>
        <dbReference type="ARBA" id="ARBA00005049"/>
    </source>
</evidence>
<dbReference type="InterPro" id="IPR036087">
    <property type="entry name" value="Nict_dMeBzImd_PRibTrfase_sf"/>
</dbReference>
<name>A0A1F2WQ31_9ACTN</name>
<comment type="pathway">
    <text evidence="2 11">Nucleoside biosynthesis; alpha-ribazole biosynthesis; alpha-ribazole from 5,6-dimethylbenzimidazole: step 1/2.</text>
</comment>
<dbReference type="PANTHER" id="PTHR43463">
    <property type="entry name" value="NICOTINATE-NUCLEOTIDE--DIMETHYLBENZIMIDAZOLE PHOSPHORIBOSYLTRANSFERASE"/>
    <property type="match status" value="1"/>
</dbReference>
<dbReference type="HAMAP" id="MF_00230">
    <property type="entry name" value="CobT"/>
    <property type="match status" value="1"/>
</dbReference>
<dbReference type="GO" id="GO:0009236">
    <property type="term" value="P:cobalamin biosynthetic process"/>
    <property type="evidence" value="ECO:0007669"/>
    <property type="project" value="UniProtKB-UniRule"/>
</dbReference>
<dbReference type="PANTHER" id="PTHR43463:SF1">
    <property type="entry name" value="NICOTINATE-NUCLEOTIDE--DIMETHYLBENZIMIDAZOLE PHOSPHORIBOSYLTRANSFERASE"/>
    <property type="match status" value="1"/>
</dbReference>
<evidence type="ECO:0000256" key="5">
    <source>
        <dbReference type="ARBA" id="ARBA00015486"/>
    </source>
</evidence>
<dbReference type="EC" id="2.4.2.21" evidence="4 11"/>
<keyword evidence="7 11" id="KW-0328">Glycosyltransferase</keyword>
<protein>
    <recommendedName>
        <fullName evidence="5 11">Nicotinate-nucleotide--dimethylbenzimidazole phosphoribosyltransferase</fullName>
        <shortName evidence="11">NN:DBI PRT</shortName>
        <ecNumber evidence="4 11">2.4.2.21</ecNumber>
    </recommendedName>
    <alternativeName>
        <fullName evidence="9 11">N(1)-alpha-phosphoribosyltransferase</fullName>
    </alternativeName>
</protein>
<evidence type="ECO:0000256" key="6">
    <source>
        <dbReference type="ARBA" id="ARBA00022573"/>
    </source>
</evidence>
<dbReference type="UniPathway" id="UPA00061">
    <property type="reaction ID" value="UER00516"/>
</dbReference>
<evidence type="ECO:0000256" key="1">
    <source>
        <dbReference type="ARBA" id="ARBA00002197"/>
    </source>
</evidence>
<dbReference type="InterPro" id="IPR003200">
    <property type="entry name" value="Nict_dMeBzImd_PRibTrfase"/>
</dbReference>
<dbReference type="Pfam" id="PF02277">
    <property type="entry name" value="DBI_PRT"/>
    <property type="match status" value="1"/>
</dbReference>
<dbReference type="FunFam" id="3.40.50.10210:FF:000001">
    <property type="entry name" value="Nicotinate-nucleotide--dimethylbenzimidazole phosphoribosyltransferase"/>
    <property type="match status" value="1"/>
</dbReference>